<dbReference type="PANTHER" id="PTHR23312">
    <property type="entry name" value="ARMC5 ARMADILLO REPEAT-CONTAINING -RELATED"/>
    <property type="match status" value="1"/>
</dbReference>
<evidence type="ECO:0000313" key="2">
    <source>
        <dbReference type="EMBL" id="KAF0758163.1"/>
    </source>
</evidence>
<dbReference type="PANTHER" id="PTHR23312:SF8">
    <property type="entry name" value="ARMADILLO REPEAT-CONTAINING PROTEIN 5"/>
    <property type="match status" value="1"/>
</dbReference>
<dbReference type="Pfam" id="PF24768">
    <property type="entry name" value="ARM_ARMC5"/>
    <property type="match status" value="1"/>
</dbReference>
<name>A0A6G0YLT6_APHCR</name>
<dbReference type="InterPro" id="IPR011333">
    <property type="entry name" value="SKP1/BTB/POZ_sf"/>
</dbReference>
<dbReference type="SUPFAM" id="SSF54695">
    <property type="entry name" value="POZ domain"/>
    <property type="match status" value="1"/>
</dbReference>
<gene>
    <name evidence="2" type="ORF">FWK35_00009206</name>
</gene>
<organism evidence="2 3">
    <name type="scientific">Aphis craccivora</name>
    <name type="common">Cowpea aphid</name>
    <dbReference type="NCBI Taxonomy" id="307492"/>
    <lineage>
        <taxon>Eukaryota</taxon>
        <taxon>Metazoa</taxon>
        <taxon>Ecdysozoa</taxon>
        <taxon>Arthropoda</taxon>
        <taxon>Hexapoda</taxon>
        <taxon>Insecta</taxon>
        <taxon>Pterygota</taxon>
        <taxon>Neoptera</taxon>
        <taxon>Paraneoptera</taxon>
        <taxon>Hemiptera</taxon>
        <taxon>Sternorrhyncha</taxon>
        <taxon>Aphidomorpha</taxon>
        <taxon>Aphidoidea</taxon>
        <taxon>Aphididae</taxon>
        <taxon>Aphidini</taxon>
        <taxon>Aphis</taxon>
        <taxon>Aphis</taxon>
    </lineage>
</organism>
<evidence type="ECO:0000259" key="1">
    <source>
        <dbReference type="PROSITE" id="PS50097"/>
    </source>
</evidence>
<sequence>MAKKNGGLKEFQEYGGIRILRRLLQQVNPKITSLVLSILGDYSMNTECCEELLNYGILKDLSFIMKNINVDSIHYRIFRLIANLAKSETHIPTMYKHNIHSITIQILSNTDSDITKYTAIRALRKIWENSSKIGCSEMLKLQAVKIISDSLKSECKEIVMAVLRAQTAILYRVLELKHAKNSLDTVVQILGNSEQKSIDNICILMRLLPEQPLVSKIIYAMCKIRDALGYLHQSHLTLSMCLLLQCPLNRIRFVGIQDWQSLFLGLITSTNHTYIDIAINTLPHFQYCKVTIKKMVERGLIPMLIKLLSLYVKTNKMPHMCPLEMKAKSIDSSIFVSCASPTATYEHDASPIWTPPKDDNIATDSHSPYYSPVCESFDIESVNADDSKSDVSDFEEKDDEIVEHSSLDDAAVCKIIQFLTHVMYIEKVVLLMADKCVWETILDYMQYIENGHNNSNALKILEFITREVLNLNSILTDELILTTHRRLCRPIHELELCNYCMIRNKLGMRIIENAQSFSSKFGEGIMTGIMDEPDTPDTKLKLKILVSVHLSQTIDSTVIPLQNDQNPSFDDAIGALIALFDKVKITFKKSGIQYCETRDCHKSIVQKETTVTLKLDDGTLINTNKSLLSLKSPMFEAMFRSGGFKEAYQNTIRLNDVSSECIKSFLLLLEVYCDCLLPKNINVLLELITIADQYMLNELSEKLIMFMLNSISVDNCDVIYGWAKEFGHQLKLGANVDLDVIKYLFSSNSRFSDRVKTIKNISKSSYGQLFIEDLTTLIKGGLS</sequence>
<dbReference type="GO" id="GO:0009653">
    <property type="term" value="P:anatomical structure morphogenesis"/>
    <property type="evidence" value="ECO:0007669"/>
    <property type="project" value="TreeGrafter"/>
</dbReference>
<dbReference type="InterPro" id="IPR016024">
    <property type="entry name" value="ARM-type_fold"/>
</dbReference>
<dbReference type="PROSITE" id="PS50097">
    <property type="entry name" value="BTB"/>
    <property type="match status" value="1"/>
</dbReference>
<feature type="domain" description="BTB" evidence="1">
    <location>
        <begin position="609"/>
        <end position="669"/>
    </location>
</feature>
<dbReference type="Proteomes" id="UP000478052">
    <property type="component" value="Unassembled WGS sequence"/>
</dbReference>
<proteinExistence type="predicted"/>
<dbReference type="InterPro" id="IPR055445">
    <property type="entry name" value="ARM_ARMC5"/>
</dbReference>
<dbReference type="Gene3D" id="1.25.10.10">
    <property type="entry name" value="Leucine-rich Repeat Variant"/>
    <property type="match status" value="1"/>
</dbReference>
<dbReference type="SMART" id="SM00225">
    <property type="entry name" value="BTB"/>
    <property type="match status" value="1"/>
</dbReference>
<protein>
    <submittedName>
        <fullName evidence="2">BTB/POZ domain-containing protein</fullName>
    </submittedName>
</protein>
<dbReference type="InterPro" id="IPR011989">
    <property type="entry name" value="ARM-like"/>
</dbReference>
<dbReference type="GO" id="GO:0005829">
    <property type="term" value="C:cytosol"/>
    <property type="evidence" value="ECO:0007669"/>
    <property type="project" value="TreeGrafter"/>
</dbReference>
<dbReference type="Pfam" id="PF00651">
    <property type="entry name" value="BTB"/>
    <property type="match status" value="1"/>
</dbReference>
<dbReference type="Gene3D" id="3.30.710.10">
    <property type="entry name" value="Potassium Channel Kv1.1, Chain A"/>
    <property type="match status" value="1"/>
</dbReference>
<dbReference type="InterPro" id="IPR000210">
    <property type="entry name" value="BTB/POZ_dom"/>
</dbReference>
<dbReference type="AlphaFoldDB" id="A0A6G0YLT6"/>
<feature type="non-terminal residue" evidence="2">
    <location>
        <position position="783"/>
    </location>
</feature>
<accession>A0A6G0YLT6</accession>
<dbReference type="SUPFAM" id="SSF48371">
    <property type="entry name" value="ARM repeat"/>
    <property type="match status" value="1"/>
</dbReference>
<reference evidence="2 3" key="1">
    <citation type="submission" date="2019-08" db="EMBL/GenBank/DDBJ databases">
        <title>Whole genome of Aphis craccivora.</title>
        <authorList>
            <person name="Voronova N.V."/>
            <person name="Shulinski R.S."/>
            <person name="Bandarenka Y.V."/>
            <person name="Zhorov D.G."/>
            <person name="Warner D."/>
        </authorList>
    </citation>
    <scope>NUCLEOTIDE SEQUENCE [LARGE SCALE GENOMIC DNA]</scope>
    <source>
        <strain evidence="2">180601</strain>
        <tissue evidence="2">Whole Body</tissue>
    </source>
</reference>
<dbReference type="OrthoDB" id="6086604at2759"/>
<comment type="caution">
    <text evidence="2">The sequence shown here is derived from an EMBL/GenBank/DDBJ whole genome shotgun (WGS) entry which is preliminary data.</text>
</comment>
<dbReference type="EMBL" id="VUJU01003364">
    <property type="protein sequence ID" value="KAF0758163.1"/>
    <property type="molecule type" value="Genomic_DNA"/>
</dbReference>
<keyword evidence="3" id="KW-1185">Reference proteome</keyword>
<evidence type="ECO:0000313" key="3">
    <source>
        <dbReference type="Proteomes" id="UP000478052"/>
    </source>
</evidence>